<dbReference type="PANTHER" id="PTHR43105:SF9">
    <property type="entry name" value="NADPH-FE(3+) OXIDOREDUCTASE SUBUNIT ALPHA"/>
    <property type="match status" value="1"/>
</dbReference>
<dbReference type="InterPro" id="IPR050123">
    <property type="entry name" value="Prok_molybdopt-oxidoreductase"/>
</dbReference>
<reference evidence="12" key="1">
    <citation type="submission" date="2016-01" db="EMBL/GenBank/DDBJ databases">
        <authorList>
            <person name="Peeters C."/>
        </authorList>
    </citation>
    <scope>NUCLEOTIDE SEQUENCE [LARGE SCALE GENOMIC DNA]</scope>
    <source>
        <strain evidence="12">LMG 22937</strain>
    </source>
</reference>
<organism evidence="12 13">
    <name type="scientific">Caballeronia terrestris</name>
    <dbReference type="NCBI Taxonomy" id="1226301"/>
    <lineage>
        <taxon>Bacteria</taxon>
        <taxon>Pseudomonadati</taxon>
        <taxon>Pseudomonadota</taxon>
        <taxon>Betaproteobacteria</taxon>
        <taxon>Burkholderiales</taxon>
        <taxon>Burkholderiaceae</taxon>
        <taxon>Caballeronia</taxon>
    </lineage>
</organism>
<dbReference type="SMART" id="SM00926">
    <property type="entry name" value="Molybdop_Fe4S4"/>
    <property type="match status" value="1"/>
</dbReference>
<dbReference type="SUPFAM" id="SSF50692">
    <property type="entry name" value="ADC-like"/>
    <property type="match status" value="1"/>
</dbReference>
<dbReference type="Pfam" id="PF04879">
    <property type="entry name" value="Molybdop_Fe4S4"/>
    <property type="match status" value="1"/>
</dbReference>
<dbReference type="OrthoDB" id="7376058at2"/>
<dbReference type="InterPro" id="IPR041957">
    <property type="entry name" value="CT_Nitrate-R-NapA-like"/>
</dbReference>
<dbReference type="Gene3D" id="2.20.25.90">
    <property type="entry name" value="ADC-like domains"/>
    <property type="match status" value="1"/>
</dbReference>
<name>A0A158FRB7_9BURK</name>
<gene>
    <name evidence="12" type="ORF">AWB67_00809</name>
</gene>
<dbReference type="GO" id="GO:0045333">
    <property type="term" value="P:cellular respiration"/>
    <property type="evidence" value="ECO:0007669"/>
    <property type="project" value="UniProtKB-ARBA"/>
</dbReference>
<comment type="cofactor">
    <cofactor evidence="2">
        <name>[4Fe-4S] cluster</name>
        <dbReference type="ChEBI" id="CHEBI:49883"/>
    </cofactor>
</comment>
<evidence type="ECO:0000313" key="13">
    <source>
        <dbReference type="Proteomes" id="UP000054925"/>
    </source>
</evidence>
<evidence type="ECO:0000256" key="7">
    <source>
        <dbReference type="ARBA" id="ARBA00023002"/>
    </source>
</evidence>
<dbReference type="SUPFAM" id="SSF53706">
    <property type="entry name" value="Formate dehydrogenase/DMSO reductase, domains 1-3"/>
    <property type="match status" value="1"/>
</dbReference>
<dbReference type="PANTHER" id="PTHR43105">
    <property type="entry name" value="RESPIRATORY NITRATE REDUCTASE"/>
    <property type="match status" value="1"/>
</dbReference>
<evidence type="ECO:0000256" key="3">
    <source>
        <dbReference type="ARBA" id="ARBA00008747"/>
    </source>
</evidence>
<keyword evidence="10" id="KW-0534">Nitrate assimilation</keyword>
<dbReference type="EMBL" id="FCOL02000003">
    <property type="protein sequence ID" value="SAL22386.1"/>
    <property type="molecule type" value="Genomic_DNA"/>
</dbReference>
<dbReference type="InterPro" id="IPR009010">
    <property type="entry name" value="Asp_de-COase-like_dom_sf"/>
</dbReference>
<dbReference type="GO" id="GO:0051539">
    <property type="term" value="F:4 iron, 4 sulfur cluster binding"/>
    <property type="evidence" value="ECO:0007669"/>
    <property type="project" value="UniProtKB-KW"/>
</dbReference>
<feature type="domain" description="4Fe-4S Mo/W bis-MGD-type" evidence="11">
    <location>
        <begin position="14"/>
        <end position="70"/>
    </location>
</feature>
<dbReference type="Pfam" id="PF04324">
    <property type="entry name" value="Fer2_BFD"/>
    <property type="match status" value="1"/>
</dbReference>
<evidence type="ECO:0000256" key="9">
    <source>
        <dbReference type="ARBA" id="ARBA00023014"/>
    </source>
</evidence>
<protein>
    <submittedName>
        <fullName evidence="12">Nitrate reductase</fullName>
    </submittedName>
</protein>
<dbReference type="Gene3D" id="3.40.50.740">
    <property type="match status" value="1"/>
</dbReference>
<dbReference type="GO" id="GO:0046872">
    <property type="term" value="F:metal ion binding"/>
    <property type="evidence" value="ECO:0007669"/>
    <property type="project" value="UniProtKB-KW"/>
</dbReference>
<comment type="similarity">
    <text evidence="3">Belongs to the prokaryotic molybdopterin-containing oxidoreductase family. NasA/NapA/NarB subfamily.</text>
</comment>
<keyword evidence="13" id="KW-1185">Reference proteome</keyword>
<dbReference type="PROSITE" id="PS00551">
    <property type="entry name" value="MOLYBDOPTERIN_PROK_1"/>
    <property type="match status" value="1"/>
</dbReference>
<evidence type="ECO:0000256" key="8">
    <source>
        <dbReference type="ARBA" id="ARBA00023004"/>
    </source>
</evidence>
<proteinExistence type="inferred from homology"/>
<keyword evidence="9" id="KW-0411">Iron-sulfur</keyword>
<keyword evidence="4" id="KW-0004">4Fe-4S</keyword>
<evidence type="ECO:0000256" key="10">
    <source>
        <dbReference type="ARBA" id="ARBA00023063"/>
    </source>
</evidence>
<dbReference type="GO" id="GO:0016491">
    <property type="term" value="F:oxidoreductase activity"/>
    <property type="evidence" value="ECO:0007669"/>
    <property type="project" value="UniProtKB-KW"/>
</dbReference>
<keyword evidence="7" id="KW-0560">Oxidoreductase</keyword>
<dbReference type="Proteomes" id="UP000054925">
    <property type="component" value="Unassembled WGS sequence"/>
</dbReference>
<dbReference type="InterPro" id="IPR006657">
    <property type="entry name" value="MoPterin_dinucl-bd_dom"/>
</dbReference>
<dbReference type="GO" id="GO:1990204">
    <property type="term" value="C:oxidoreductase complex"/>
    <property type="evidence" value="ECO:0007669"/>
    <property type="project" value="UniProtKB-ARBA"/>
</dbReference>
<dbReference type="InterPro" id="IPR006963">
    <property type="entry name" value="Mopterin_OxRdtase_4Fe-4S_dom"/>
</dbReference>
<dbReference type="Gene3D" id="3.40.228.10">
    <property type="entry name" value="Dimethylsulfoxide Reductase, domain 2"/>
    <property type="match status" value="1"/>
</dbReference>
<dbReference type="CDD" id="cd02754">
    <property type="entry name" value="MopB_Nitrate-R-NapA-like"/>
    <property type="match status" value="1"/>
</dbReference>
<dbReference type="Gene3D" id="1.10.10.1100">
    <property type="entry name" value="BFD-like [2Fe-2S]-binding domain"/>
    <property type="match status" value="1"/>
</dbReference>
<dbReference type="CDD" id="cd02791">
    <property type="entry name" value="MopB_CT_Nitrate-R-NapA-like"/>
    <property type="match status" value="1"/>
</dbReference>
<dbReference type="AlphaFoldDB" id="A0A158FRB7"/>
<comment type="caution">
    <text evidence="12">The sequence shown here is derived from an EMBL/GenBank/DDBJ whole genome shotgun (WGS) entry which is preliminary data.</text>
</comment>
<keyword evidence="8" id="KW-0408">Iron</keyword>
<evidence type="ECO:0000256" key="5">
    <source>
        <dbReference type="ARBA" id="ARBA00022505"/>
    </source>
</evidence>
<dbReference type="Pfam" id="PF01568">
    <property type="entry name" value="Molydop_binding"/>
    <property type="match status" value="1"/>
</dbReference>
<comment type="cofactor">
    <cofactor evidence="1">
        <name>Mo-bis(molybdopterin guanine dinucleotide)</name>
        <dbReference type="ChEBI" id="CHEBI:60539"/>
    </cofactor>
</comment>
<dbReference type="GO" id="GO:0042128">
    <property type="term" value="P:nitrate assimilation"/>
    <property type="evidence" value="ECO:0007669"/>
    <property type="project" value="UniProtKB-KW"/>
</dbReference>
<dbReference type="InterPro" id="IPR041854">
    <property type="entry name" value="BFD-like_2Fe2S-bd_dom_sf"/>
</dbReference>
<dbReference type="InterPro" id="IPR007419">
    <property type="entry name" value="BFD-like_2Fe2S-bd_dom"/>
</dbReference>
<evidence type="ECO:0000256" key="1">
    <source>
        <dbReference type="ARBA" id="ARBA00001942"/>
    </source>
</evidence>
<dbReference type="InterPro" id="IPR006656">
    <property type="entry name" value="Mopterin_OxRdtase"/>
</dbReference>
<dbReference type="GO" id="GO:0016020">
    <property type="term" value="C:membrane"/>
    <property type="evidence" value="ECO:0007669"/>
    <property type="project" value="TreeGrafter"/>
</dbReference>
<dbReference type="InterPro" id="IPR027467">
    <property type="entry name" value="MopterinOxRdtase_cofactor_BS"/>
</dbReference>
<evidence type="ECO:0000256" key="2">
    <source>
        <dbReference type="ARBA" id="ARBA00001966"/>
    </source>
</evidence>
<accession>A0A158FRB7</accession>
<dbReference type="PROSITE" id="PS51669">
    <property type="entry name" value="4FE4S_MOW_BIS_MGD"/>
    <property type="match status" value="1"/>
</dbReference>
<evidence type="ECO:0000259" key="11">
    <source>
        <dbReference type="PROSITE" id="PS51669"/>
    </source>
</evidence>
<dbReference type="RefSeq" id="WP_087654939.1">
    <property type="nucleotide sequence ID" value="NZ_FCOL02000003.1"/>
</dbReference>
<keyword evidence="6" id="KW-0479">Metal-binding</keyword>
<keyword evidence="5" id="KW-0500">Molybdenum</keyword>
<dbReference type="Pfam" id="PF00384">
    <property type="entry name" value="Molybdopterin"/>
    <property type="match status" value="1"/>
</dbReference>
<sequence length="913" mass="99723">MSFPVIPISSSASSSTVKTTCPYCGVGCGVKATPRGHAQPDIAGDETHPSNFGRLCVKGSALGETVGLDGRLLQPKLRDKDSGAMHAVPWSDAIGVVADGFTRIIDQHGPDSVALYVSGQLLTEDYYVANKLMKGYVGSANIDTNSRLCMSSSVAGHKRAFGEDIVPVNYEDLELADLVVLVGSNTAWCHPILFQRIVKMKEKRPEMKIVVIDPRYTATCEMADLHLPLKSGSDVQLFNGLLAFLAEHDTTDAAFVDAHTSGFDAALAATDGSDLTQTARACKIDAHELLEFYRLFARTERVVTVYSQGVNQSSSGTDKVNSIINCHLVTGRIGKPGMGPFSFTGQPNAMGGREVGGLANMLAAHLELDNVEHRELVQTFWESPSIASRPGLKAVDLFNAIEAGRIKAVWIMGTNPVVSLPDGEQAKRALARCELVVSSDIIERTDTNAFAHVLLPALGWGEKDGTVTNSERRISRQRAFLPVPGEARADWRIICDVARRMGYEGFDFRGVHEIFDEHARLSAYRNEEDRVSRAFDLGALTGMDRARYDALTPIQWPVTTANAVGTERLFGDHRYRHADGRARFIATPPRAPVNAIDDDYPLVLNTGRVRDQWHTMTRTGKSAKLAGHIGEAFIDMHPQDALACGVREGELARVSSRWGSMVARVQHGGGMSRGSVFVPIHWNDQVASDARVGAVVNPVVDPVSGEPEFKHTPVAVEKFHVSWHGFALSRDTPLLDDVTYWTRIQGAQFVRYELAGRKHFEGSDDHRAWARAMLDVDDPHADWLEYEDRSAGVYRAVYVVDDRIEACVFLSERPELPARTWLSTLFAKDQLDEEDRIGLLLGQPVGKGVDTGPTVCSCFGVGRNTICSAIREQGLKTAAEITSCLKAGGNCGSCVPELKKLIVETEMARLSTV</sequence>
<dbReference type="Gene3D" id="2.40.40.20">
    <property type="match status" value="1"/>
</dbReference>
<dbReference type="GO" id="GO:0043546">
    <property type="term" value="F:molybdopterin cofactor binding"/>
    <property type="evidence" value="ECO:0007669"/>
    <property type="project" value="InterPro"/>
</dbReference>
<evidence type="ECO:0000256" key="6">
    <source>
        <dbReference type="ARBA" id="ARBA00022723"/>
    </source>
</evidence>
<evidence type="ECO:0000256" key="4">
    <source>
        <dbReference type="ARBA" id="ARBA00022485"/>
    </source>
</evidence>
<evidence type="ECO:0000313" key="12">
    <source>
        <dbReference type="EMBL" id="SAL22386.1"/>
    </source>
</evidence>